<keyword evidence="3" id="KW-1185">Reference proteome</keyword>
<feature type="compositionally biased region" description="Basic residues" evidence="1">
    <location>
        <begin position="292"/>
        <end position="304"/>
    </location>
</feature>
<feature type="compositionally biased region" description="Low complexity" evidence="1">
    <location>
        <begin position="121"/>
        <end position="133"/>
    </location>
</feature>
<comment type="caution">
    <text evidence="2">The sequence shown here is derived from an EMBL/GenBank/DDBJ whole genome shotgun (WGS) entry which is preliminary data.</text>
</comment>
<evidence type="ECO:0000256" key="1">
    <source>
        <dbReference type="SAM" id="MobiDB-lite"/>
    </source>
</evidence>
<feature type="compositionally biased region" description="Polar residues" evidence="1">
    <location>
        <begin position="81"/>
        <end position="96"/>
    </location>
</feature>
<feature type="compositionally biased region" description="Polar residues" evidence="1">
    <location>
        <begin position="51"/>
        <end position="67"/>
    </location>
</feature>
<feature type="region of interest" description="Disordered" evidence="1">
    <location>
        <begin position="1"/>
        <end position="304"/>
    </location>
</feature>
<evidence type="ECO:0000313" key="2">
    <source>
        <dbReference type="EMBL" id="VUC25167.1"/>
    </source>
</evidence>
<feature type="compositionally biased region" description="Pro residues" evidence="1">
    <location>
        <begin position="274"/>
        <end position="283"/>
    </location>
</feature>
<name>A0ABY6U281_BIOOC</name>
<dbReference type="EMBL" id="CABFNS010000731">
    <property type="protein sequence ID" value="VUC25167.1"/>
    <property type="molecule type" value="Genomic_DNA"/>
</dbReference>
<organism evidence="2 3">
    <name type="scientific">Bionectria ochroleuca</name>
    <name type="common">Gliocladium roseum</name>
    <dbReference type="NCBI Taxonomy" id="29856"/>
    <lineage>
        <taxon>Eukaryota</taxon>
        <taxon>Fungi</taxon>
        <taxon>Dikarya</taxon>
        <taxon>Ascomycota</taxon>
        <taxon>Pezizomycotina</taxon>
        <taxon>Sordariomycetes</taxon>
        <taxon>Hypocreomycetidae</taxon>
        <taxon>Hypocreales</taxon>
        <taxon>Bionectriaceae</taxon>
        <taxon>Clonostachys</taxon>
    </lineage>
</organism>
<feature type="compositionally biased region" description="Low complexity" evidence="1">
    <location>
        <begin position="200"/>
        <end position="213"/>
    </location>
</feature>
<evidence type="ECO:0000313" key="3">
    <source>
        <dbReference type="Proteomes" id="UP000766486"/>
    </source>
</evidence>
<accession>A0ABY6U281</accession>
<protein>
    <submittedName>
        <fullName evidence="2">Uncharacterized protein</fullName>
    </submittedName>
</protein>
<sequence>MAGGRRKQRYAASNLDPSWNVQDGIPGEGDQFFIPAEAAAEGPVQAIDAQSPANSHPLSRVTPSSDAFSPPRATPAKQPQDEQSITQQSQLQSETPSRLEVLEPVTRGSTPSGHSRDGEETASTVSSSAPSRSTKGKKKRYVTEHSSDWLEEEHVYPAGPNLGSHQAYPAYPQQTLAAMPHQPQQMQPSSSIVAQPPDLTTPSSMATTSPALSIFRGGGHQTNSPGQDAPAIQPGAPSASSPASPFTGVGQPQQPGAQQAPDDHLGVIVEEQQPPEPPPPPQPQHQTLPAQAKRKGWSRLLRRG</sequence>
<reference evidence="2 3" key="1">
    <citation type="submission" date="2019-06" db="EMBL/GenBank/DDBJ databases">
        <authorList>
            <person name="Broberg M."/>
        </authorList>
    </citation>
    <scope>NUCLEOTIDE SEQUENCE [LARGE SCALE GENOMIC DNA]</scope>
</reference>
<gene>
    <name evidence="2" type="ORF">CLO192961_LOCUS158644</name>
</gene>
<dbReference type="Proteomes" id="UP000766486">
    <property type="component" value="Unassembled WGS sequence"/>
</dbReference>
<proteinExistence type="predicted"/>
<feature type="compositionally biased region" description="Basic and acidic residues" evidence="1">
    <location>
        <begin position="141"/>
        <end position="155"/>
    </location>
</feature>
<feature type="compositionally biased region" description="Low complexity" evidence="1">
    <location>
        <begin position="179"/>
        <end position="191"/>
    </location>
</feature>
<feature type="compositionally biased region" description="Low complexity" evidence="1">
    <location>
        <begin position="229"/>
        <end position="260"/>
    </location>
</feature>